<dbReference type="Proteomes" id="UP000031408">
    <property type="component" value="Unassembled WGS sequence"/>
</dbReference>
<dbReference type="Gene3D" id="3.30.110.90">
    <property type="entry name" value="Amidohydrolase"/>
    <property type="match status" value="2"/>
</dbReference>
<comment type="caution">
    <text evidence="3">The sequence shown here is derived from an EMBL/GenBank/DDBJ whole genome shotgun (WGS) entry which is preliminary data.</text>
</comment>
<feature type="signal peptide" evidence="1">
    <location>
        <begin position="1"/>
        <end position="22"/>
    </location>
</feature>
<reference evidence="3 4" key="1">
    <citation type="submission" date="2014-11" db="EMBL/GenBank/DDBJ databases">
        <title>Genome sequence of Flavihumibacter solisilvae 3-3.</title>
        <authorList>
            <person name="Zhou G."/>
            <person name="Li M."/>
            <person name="Wang G."/>
        </authorList>
    </citation>
    <scope>NUCLEOTIDE SEQUENCE [LARGE SCALE GENOMIC DNA]</scope>
    <source>
        <strain evidence="3 4">3-3</strain>
    </source>
</reference>
<evidence type="ECO:0000256" key="1">
    <source>
        <dbReference type="SAM" id="SignalP"/>
    </source>
</evidence>
<dbReference type="Gene3D" id="3.40.50.10910">
    <property type="entry name" value="Amidohydrolase"/>
    <property type="match status" value="1"/>
</dbReference>
<organism evidence="3 4">
    <name type="scientific">Flavihumibacter solisilvae</name>
    <dbReference type="NCBI Taxonomy" id="1349421"/>
    <lineage>
        <taxon>Bacteria</taxon>
        <taxon>Pseudomonadati</taxon>
        <taxon>Bacteroidota</taxon>
        <taxon>Chitinophagia</taxon>
        <taxon>Chitinophagales</taxon>
        <taxon>Chitinophagaceae</taxon>
        <taxon>Flavihumibacter</taxon>
    </lineage>
</organism>
<dbReference type="InterPro" id="IPR032466">
    <property type="entry name" value="Metal_Hydrolase"/>
</dbReference>
<keyword evidence="1" id="KW-0732">Signal</keyword>
<dbReference type="InterPro" id="IPR006680">
    <property type="entry name" value="Amidohydro-rel"/>
</dbReference>
<proteinExistence type="predicted"/>
<sequence>MVRLFSLMLLCCIVLSPALVFCQDKVPATQLIYNARIIDVVAGKIRKEKAILIKGQTIAAIGDYARLSKGVPKQNQVDAQDRYLIPGLWDNHVHLEGQALVRDNEALLPLFLTYGITTIRDCASDLGLQVLNWRDSINAGKLVGPTIFTAGLKLEGKNSIWKGDLEIENETEMNRMLDKLDSLKVDFIKITENTLAGPLFLASIKEAHKRGYLVSGHVPLELTIEEMLDAGFSSVEHSSYLLRLGCDENGIVEQLRAGKITRQEANRLYQATFNQETADRNYARLAKKGLTVTPTLIGGRQLSFLDEDNHLQDSMMTTYLTKLYTDAYQWRIGRMANETAEQKADRKTRYRFGVSQVPHFQQAGIRIIAGSDEAALNTFVYPGESLVDELQIFQQAGLKPAEILRTATINGALFLRKADKTGSLEVGKTADLVILDADPLKDIKAVRQVYGVYSRGRYFDRAALDGILADVRSVKQKLDAERASK</sequence>
<name>A0A0C1L0L7_9BACT</name>
<feature type="domain" description="Amidohydrolase-related" evidence="2">
    <location>
        <begin position="83"/>
        <end position="457"/>
    </location>
</feature>
<dbReference type="SUPFAM" id="SSF51556">
    <property type="entry name" value="Metallo-dependent hydrolases"/>
    <property type="match status" value="1"/>
</dbReference>
<accession>A0A0C1L0L7</accession>
<dbReference type="InterPro" id="IPR051781">
    <property type="entry name" value="Metallo-dep_Hydrolase"/>
</dbReference>
<dbReference type="PANTHER" id="PTHR43135">
    <property type="entry name" value="ALPHA-D-RIBOSE 1-METHYLPHOSPHONATE 5-TRIPHOSPHATE DIPHOSPHATASE"/>
    <property type="match status" value="1"/>
</dbReference>
<evidence type="ECO:0000313" key="4">
    <source>
        <dbReference type="Proteomes" id="UP000031408"/>
    </source>
</evidence>
<dbReference type="Gene3D" id="2.30.40.10">
    <property type="entry name" value="Urease, subunit C, domain 1"/>
    <property type="match status" value="2"/>
</dbReference>
<dbReference type="EMBL" id="JSVC01000019">
    <property type="protein sequence ID" value="KIC93527.1"/>
    <property type="molecule type" value="Genomic_DNA"/>
</dbReference>
<dbReference type="AlphaFoldDB" id="A0A0C1L0L7"/>
<dbReference type="Pfam" id="PF01979">
    <property type="entry name" value="Amidohydro_1"/>
    <property type="match status" value="1"/>
</dbReference>
<dbReference type="STRING" id="1349421.OI18_17400"/>
<keyword evidence="4" id="KW-1185">Reference proteome</keyword>
<dbReference type="Gene3D" id="1.20.58.520">
    <property type="entry name" value="Amidohydrolase"/>
    <property type="match status" value="1"/>
</dbReference>
<dbReference type="GO" id="GO:0016810">
    <property type="term" value="F:hydrolase activity, acting on carbon-nitrogen (but not peptide) bonds"/>
    <property type="evidence" value="ECO:0007669"/>
    <property type="project" value="InterPro"/>
</dbReference>
<dbReference type="SUPFAM" id="SSF51338">
    <property type="entry name" value="Composite domain of metallo-dependent hydrolases"/>
    <property type="match status" value="1"/>
</dbReference>
<dbReference type="OrthoDB" id="9797498at2"/>
<gene>
    <name evidence="3" type="ORF">OI18_17400</name>
</gene>
<evidence type="ECO:0000313" key="3">
    <source>
        <dbReference type="EMBL" id="KIC93527.1"/>
    </source>
</evidence>
<dbReference type="PANTHER" id="PTHR43135:SF3">
    <property type="entry name" value="ALPHA-D-RIBOSE 1-METHYLPHOSPHONATE 5-TRIPHOSPHATE DIPHOSPHATASE"/>
    <property type="match status" value="1"/>
</dbReference>
<evidence type="ECO:0000259" key="2">
    <source>
        <dbReference type="Pfam" id="PF01979"/>
    </source>
</evidence>
<dbReference type="RefSeq" id="WP_039142092.1">
    <property type="nucleotide sequence ID" value="NZ_JSVC01000019.1"/>
</dbReference>
<dbReference type="InterPro" id="IPR011059">
    <property type="entry name" value="Metal-dep_hydrolase_composite"/>
</dbReference>
<protein>
    <recommendedName>
        <fullName evidence="2">Amidohydrolase-related domain-containing protein</fullName>
    </recommendedName>
</protein>
<feature type="chain" id="PRO_5002135321" description="Amidohydrolase-related domain-containing protein" evidence="1">
    <location>
        <begin position="23"/>
        <end position="485"/>
    </location>
</feature>